<dbReference type="SUPFAM" id="SSF52540">
    <property type="entry name" value="P-loop containing nucleoside triphosphate hydrolases"/>
    <property type="match status" value="1"/>
</dbReference>
<protein>
    <recommendedName>
        <fullName evidence="3">KaiC domain-containing protein</fullName>
    </recommendedName>
</protein>
<proteinExistence type="predicted"/>
<dbReference type="GO" id="GO:0005524">
    <property type="term" value="F:ATP binding"/>
    <property type="evidence" value="ECO:0007669"/>
    <property type="project" value="UniProtKB-KW"/>
</dbReference>
<keyword evidence="2" id="KW-0067">ATP-binding</keyword>
<dbReference type="PANTHER" id="PTHR43637:SF1">
    <property type="entry name" value="UPF0273 PROTEIN TM_0370"/>
    <property type="match status" value="1"/>
</dbReference>
<keyword evidence="1" id="KW-0547">Nucleotide-binding</keyword>
<name>A0A7J3MX46_9CREN</name>
<evidence type="ECO:0000313" key="4">
    <source>
        <dbReference type="EMBL" id="HFQ79658.1"/>
    </source>
</evidence>
<reference evidence="5" key="1">
    <citation type="journal article" date="2020" name="mSystems">
        <title>Genome- and Community-Level Interaction Insights into Carbon Utilization and Element Cycling Functions of Hydrothermarchaeota in Hydrothermal Sediment.</title>
        <authorList>
            <person name="Zhou Z."/>
            <person name="Liu Y."/>
            <person name="Xu W."/>
            <person name="Pan J."/>
            <person name="Luo Z.H."/>
            <person name="Li M."/>
        </authorList>
    </citation>
    <scope>NUCLEOTIDE SEQUENCE [LARGE SCALE GENOMIC DNA]</scope>
    <source>
        <strain evidence="4">SpSt-629</strain>
        <strain evidence="5">SpSt-688</strain>
    </source>
</reference>
<dbReference type="InterPro" id="IPR010624">
    <property type="entry name" value="KaiC_dom"/>
</dbReference>
<evidence type="ECO:0000256" key="1">
    <source>
        <dbReference type="ARBA" id="ARBA00022741"/>
    </source>
</evidence>
<evidence type="ECO:0000259" key="3">
    <source>
        <dbReference type="PROSITE" id="PS51146"/>
    </source>
</evidence>
<dbReference type="PANTHER" id="PTHR43637">
    <property type="entry name" value="UPF0273 PROTEIN TM_0370"/>
    <property type="match status" value="1"/>
</dbReference>
<sequence>MIKLNSIVFGIDVLDKLFGSTLTSPSTIVVAGHPGAGKTILASTICYRNALNDNKCLYISFQEHKEKLYKNLVKLGIDFEKVEKLGNFLFTRLPIVLNVNDIVAEIHRIVESFKPKVLVIDSINTFLLSTSDESKRAWLQNYFYELAKQIDGVVVLVAELPFGSETVDLGSIEFVADAVFILKHRVEDGRLVRIIEIRKARGSPITVAEIPFTILEKQGLKVYVPPILEDIPSEGGRVEPPCRHLANALGDIQKGHVIFISYPSIARPPEIFLQIYGFTLANKARALVISFRISPATMKQTIIKSLESFGISDIRVEKFIESNFVFKSYNPFAYSSTELMTQIIEVVNVVKPDIVLLHAFDIFALAYKPKHMSTIYNMVNYMKSRKILTIIMSIRANSDITMLFSRLADINIAFKYRFPGDKLSKIVYLWRREREPIVLSENDLKTCRDDVISSIGI</sequence>
<dbReference type="InterPro" id="IPR027417">
    <property type="entry name" value="P-loop_NTPase"/>
</dbReference>
<dbReference type="InterPro" id="IPR003593">
    <property type="entry name" value="AAA+_ATPase"/>
</dbReference>
<dbReference type="EMBL" id="DTDH01000030">
    <property type="protein sequence ID" value="HGT98020.1"/>
    <property type="molecule type" value="Genomic_DNA"/>
</dbReference>
<dbReference type="Gene3D" id="3.40.50.300">
    <property type="entry name" value="P-loop containing nucleotide triphosphate hydrolases"/>
    <property type="match status" value="2"/>
</dbReference>
<dbReference type="AlphaFoldDB" id="A0A7J3MX46"/>
<organism evidence="5">
    <name type="scientific">Ignisphaera aggregans</name>
    <dbReference type="NCBI Taxonomy" id="334771"/>
    <lineage>
        <taxon>Archaea</taxon>
        <taxon>Thermoproteota</taxon>
        <taxon>Thermoprotei</taxon>
        <taxon>Desulfurococcales</taxon>
        <taxon>Desulfurococcaceae</taxon>
        <taxon>Ignisphaera</taxon>
    </lineage>
</organism>
<feature type="domain" description="KaiC" evidence="3">
    <location>
        <begin position="5"/>
        <end position="237"/>
    </location>
</feature>
<dbReference type="InterPro" id="IPR014774">
    <property type="entry name" value="KaiC-like_dom"/>
</dbReference>
<comment type="caution">
    <text evidence="5">The sequence shown here is derived from an EMBL/GenBank/DDBJ whole genome shotgun (WGS) entry which is preliminary data.</text>
</comment>
<dbReference type="PROSITE" id="PS51146">
    <property type="entry name" value="KAIC"/>
    <property type="match status" value="1"/>
</dbReference>
<gene>
    <name evidence="4" type="ORF">ENT99_08205</name>
    <name evidence="5" type="ORF">ENU64_01140</name>
</gene>
<evidence type="ECO:0000256" key="2">
    <source>
        <dbReference type="ARBA" id="ARBA00022840"/>
    </source>
</evidence>
<dbReference type="EMBL" id="DTAU01000152">
    <property type="protein sequence ID" value="HFQ79658.1"/>
    <property type="molecule type" value="Genomic_DNA"/>
</dbReference>
<evidence type="ECO:0000313" key="5">
    <source>
        <dbReference type="EMBL" id="HGT98020.1"/>
    </source>
</evidence>
<accession>A0A7J3MX46</accession>
<dbReference type="Pfam" id="PF06745">
    <property type="entry name" value="ATPase"/>
    <property type="match status" value="1"/>
</dbReference>
<dbReference type="SMART" id="SM00382">
    <property type="entry name" value="AAA"/>
    <property type="match status" value="1"/>
</dbReference>